<keyword evidence="2" id="KW-1185">Reference proteome</keyword>
<evidence type="ECO:0000313" key="1">
    <source>
        <dbReference type="EMBL" id="MBA8956544.1"/>
    </source>
</evidence>
<protein>
    <submittedName>
        <fullName evidence="1">Uncharacterized protein</fullName>
    </submittedName>
</protein>
<gene>
    <name evidence="1" type="ORF">HNR61_008227</name>
</gene>
<accession>A0A7W3LYF1</accession>
<name>A0A7W3LYF1_ACTNM</name>
<sequence>MDDHIDFVTRQLEAADSLSGLLATSFIGLEMVERGTLLLTEIAPLQTRPAYVTAYNEATHASGALLEAPTLIWPSRAAFASDRHRELAATVADLSLTVSRALLNAVNLAADPADRVACLGAVRHTGLVYAALRQVP</sequence>
<dbReference type="EMBL" id="JACJIA010000016">
    <property type="protein sequence ID" value="MBA8956544.1"/>
    <property type="molecule type" value="Genomic_DNA"/>
</dbReference>
<proteinExistence type="predicted"/>
<dbReference type="Proteomes" id="UP000572680">
    <property type="component" value="Unassembled WGS sequence"/>
</dbReference>
<dbReference type="RefSeq" id="WP_182848445.1">
    <property type="nucleotide sequence ID" value="NZ_BAAALP010000050.1"/>
</dbReference>
<organism evidence="1 2">
    <name type="scientific">Actinomadura namibiensis</name>
    <dbReference type="NCBI Taxonomy" id="182080"/>
    <lineage>
        <taxon>Bacteria</taxon>
        <taxon>Bacillati</taxon>
        <taxon>Actinomycetota</taxon>
        <taxon>Actinomycetes</taxon>
        <taxon>Streptosporangiales</taxon>
        <taxon>Thermomonosporaceae</taxon>
        <taxon>Actinomadura</taxon>
    </lineage>
</organism>
<dbReference type="AlphaFoldDB" id="A0A7W3LYF1"/>
<comment type="caution">
    <text evidence="1">The sequence shown here is derived from an EMBL/GenBank/DDBJ whole genome shotgun (WGS) entry which is preliminary data.</text>
</comment>
<reference evidence="1 2" key="1">
    <citation type="submission" date="2020-08" db="EMBL/GenBank/DDBJ databases">
        <title>Genomic Encyclopedia of Type Strains, Phase IV (KMG-IV): sequencing the most valuable type-strain genomes for metagenomic binning, comparative biology and taxonomic classification.</title>
        <authorList>
            <person name="Goeker M."/>
        </authorList>
    </citation>
    <scope>NUCLEOTIDE SEQUENCE [LARGE SCALE GENOMIC DNA]</scope>
    <source>
        <strain evidence="1 2">DSM 44197</strain>
    </source>
</reference>
<evidence type="ECO:0000313" key="2">
    <source>
        <dbReference type="Proteomes" id="UP000572680"/>
    </source>
</evidence>